<feature type="region of interest" description="Disordered" evidence="7">
    <location>
        <begin position="503"/>
        <end position="702"/>
    </location>
</feature>
<evidence type="ECO:0000259" key="8">
    <source>
        <dbReference type="SMART" id="SM00363"/>
    </source>
</evidence>
<dbReference type="InterPro" id="IPR000748">
    <property type="entry name" value="PsdUridine_synth_RsuA/RluB/E/F"/>
</dbReference>
<dbReference type="SUPFAM" id="SSF55174">
    <property type="entry name" value="Alpha-L RNA-binding motif"/>
    <property type="match status" value="1"/>
</dbReference>
<feature type="compositionally biased region" description="Basic and acidic residues" evidence="7">
    <location>
        <begin position="512"/>
        <end position="536"/>
    </location>
</feature>
<proteinExistence type="inferred from homology"/>
<keyword evidence="3 5" id="KW-0694">RNA-binding</keyword>
<name>A0AB36R8M3_9HYPH</name>
<dbReference type="InterPro" id="IPR036986">
    <property type="entry name" value="S4_RNA-bd_sf"/>
</dbReference>
<dbReference type="GO" id="GO:0003723">
    <property type="term" value="F:RNA binding"/>
    <property type="evidence" value="ECO:0007669"/>
    <property type="project" value="UniProtKB-KW"/>
</dbReference>
<feature type="compositionally biased region" description="Basic and acidic residues" evidence="7">
    <location>
        <begin position="572"/>
        <end position="582"/>
    </location>
</feature>
<feature type="compositionally biased region" description="Gly residues" evidence="7">
    <location>
        <begin position="584"/>
        <end position="595"/>
    </location>
</feature>
<dbReference type="GO" id="GO:0000455">
    <property type="term" value="P:enzyme-directed rRNA pseudouridine synthesis"/>
    <property type="evidence" value="ECO:0007669"/>
    <property type="project" value="UniProtKB-ARBA"/>
</dbReference>
<dbReference type="PANTHER" id="PTHR47683">
    <property type="entry name" value="PSEUDOURIDINE SYNTHASE FAMILY PROTEIN-RELATED"/>
    <property type="match status" value="1"/>
</dbReference>
<feature type="compositionally biased region" description="Basic and acidic residues" evidence="7">
    <location>
        <begin position="627"/>
        <end position="641"/>
    </location>
</feature>
<feature type="compositionally biased region" description="Basic residues" evidence="7">
    <location>
        <begin position="7"/>
        <end position="18"/>
    </location>
</feature>
<sequence>MDDKNKKFPGQKGPRKNGPKPSGPRGRDAAAGKGGKPSFGAKKPYAPRGDRPMAADGERPKRDFKSGDKPFSKGPRPEGKPYEKREGPRKPYAPRGDRPMAADGERPKRDFKSGDRPFSKGPRPEGKPYEKREGPRKPYAPRGDRPMAAEGERPTHDFKGGDRPFGKGPRPEGKPYEKREGPRKPYAPRGDRPAAAEGERGERRFDPPKGDFSDRPKRDFGDRPKRDFGGDRPQGTSGGGFKPRPRPAEATAEAGERIAKRLARAGLASRRDAEELIAAGRVKVNGRVLSSPAFNVMPGDIIHLDGMEIPPIERTRLFLFHKPAGVVTTNRDPEGRKTVFDVLPADLPRLMTIGRLDINTEGLLLLTNDGGLSRVLELPATGWLRRYRVRVHGKVEESALAGLREGIAVDGVFYGAIEATLDREQGTNAWLTLGLREGKNREVRNILGSLGLDVTRLIRISYGPFQLDDLPEGHVLEIKGRVLRDQLGERLVEESGANFDAEITKPFSNKPVRREAVREEEPERPKFTRDGERRPIGEGGLIKNRKRREGSRDEALGKLSTSPGRSFGPEKSFGERGPKSERSGPGGFGGRPGGGKKSEREQRPIEPPGQRKANVWMAPGARPIGKGRAEADAAKAAETKARKASFKPSYGKPASGPGGGKPGGAKPFGKPRGERPNSGKSDGDRPRSGPGGSRGGNADRRR</sequence>
<dbReference type="Pfam" id="PF01479">
    <property type="entry name" value="S4"/>
    <property type="match status" value="1"/>
</dbReference>
<evidence type="ECO:0000256" key="5">
    <source>
        <dbReference type="PROSITE-ProRule" id="PRU00182"/>
    </source>
</evidence>
<dbReference type="Proteomes" id="UP000216215">
    <property type="component" value="Unassembled WGS sequence"/>
</dbReference>
<feature type="region of interest" description="Disordered" evidence="7">
    <location>
        <begin position="1"/>
        <end position="253"/>
    </location>
</feature>
<dbReference type="RefSeq" id="WP_095485628.1">
    <property type="nucleotide sequence ID" value="NZ_CP088151.1"/>
</dbReference>
<dbReference type="InterPro" id="IPR050343">
    <property type="entry name" value="RsuA_PseudoU_synthase"/>
</dbReference>
<dbReference type="InterPro" id="IPR006145">
    <property type="entry name" value="PsdUridine_synth_RsuA/RluA"/>
</dbReference>
<evidence type="ECO:0000256" key="6">
    <source>
        <dbReference type="RuleBase" id="RU003887"/>
    </source>
</evidence>
<dbReference type="InterPro" id="IPR002942">
    <property type="entry name" value="S4_RNA-bd"/>
</dbReference>
<comment type="similarity">
    <text evidence="2 6">Belongs to the pseudouridine synthase RsuA family.</text>
</comment>
<dbReference type="Gene3D" id="3.30.70.580">
    <property type="entry name" value="Pseudouridine synthase I, catalytic domain, N-terminal subdomain"/>
    <property type="match status" value="1"/>
</dbReference>
<organism evidence="9 10">
    <name type="scientific">Mesorhizobium mediterraneum</name>
    <dbReference type="NCBI Taxonomy" id="43617"/>
    <lineage>
        <taxon>Bacteria</taxon>
        <taxon>Pseudomonadati</taxon>
        <taxon>Pseudomonadota</taxon>
        <taxon>Alphaproteobacteria</taxon>
        <taxon>Hyphomicrobiales</taxon>
        <taxon>Phyllobacteriaceae</taxon>
        <taxon>Mesorhizobium</taxon>
    </lineage>
</organism>
<dbReference type="InterPro" id="IPR020094">
    <property type="entry name" value="TruA/RsuA/RluB/E/F_N"/>
</dbReference>
<dbReference type="CDD" id="cd00165">
    <property type="entry name" value="S4"/>
    <property type="match status" value="1"/>
</dbReference>
<evidence type="ECO:0000256" key="4">
    <source>
        <dbReference type="ARBA" id="ARBA00023235"/>
    </source>
</evidence>
<gene>
    <name evidence="9" type="ORF">CIT25_16530</name>
</gene>
<feature type="compositionally biased region" description="Basic and acidic residues" evidence="7">
    <location>
        <begin position="48"/>
        <end position="230"/>
    </location>
</feature>
<evidence type="ECO:0000256" key="2">
    <source>
        <dbReference type="ARBA" id="ARBA00008348"/>
    </source>
</evidence>
<dbReference type="InterPro" id="IPR042092">
    <property type="entry name" value="PsdUridine_s_RsuA/RluB/E/F_cat"/>
</dbReference>
<dbReference type="PROSITE" id="PS01149">
    <property type="entry name" value="PSI_RSU"/>
    <property type="match status" value="1"/>
</dbReference>
<dbReference type="InterPro" id="IPR020103">
    <property type="entry name" value="PsdUridine_synth_cat_dom_sf"/>
</dbReference>
<accession>A0AB36R8M3</accession>
<evidence type="ECO:0000313" key="9">
    <source>
        <dbReference type="EMBL" id="PAQ00955.1"/>
    </source>
</evidence>
<feature type="compositionally biased region" description="Basic and acidic residues" evidence="7">
    <location>
        <begin position="671"/>
        <end position="687"/>
    </location>
</feature>
<evidence type="ECO:0000256" key="7">
    <source>
        <dbReference type="SAM" id="MobiDB-lite"/>
    </source>
</evidence>
<dbReference type="EMBL" id="NPKI01000018">
    <property type="protein sequence ID" value="PAQ00955.1"/>
    <property type="molecule type" value="Genomic_DNA"/>
</dbReference>
<dbReference type="PROSITE" id="PS50889">
    <property type="entry name" value="S4"/>
    <property type="match status" value="1"/>
</dbReference>
<dbReference type="EC" id="5.4.99.-" evidence="6"/>
<dbReference type="SUPFAM" id="SSF55120">
    <property type="entry name" value="Pseudouridine synthase"/>
    <property type="match status" value="1"/>
</dbReference>
<dbReference type="AlphaFoldDB" id="A0AB36R8M3"/>
<comment type="catalytic activity">
    <reaction evidence="1">
        <text>a uridine in RNA = a pseudouridine in RNA</text>
        <dbReference type="Rhea" id="RHEA:48348"/>
        <dbReference type="Rhea" id="RHEA-COMP:12068"/>
        <dbReference type="Rhea" id="RHEA-COMP:12069"/>
        <dbReference type="ChEBI" id="CHEBI:65314"/>
        <dbReference type="ChEBI" id="CHEBI:65315"/>
    </reaction>
</comment>
<dbReference type="GO" id="GO:0120159">
    <property type="term" value="F:rRNA pseudouridine synthase activity"/>
    <property type="evidence" value="ECO:0007669"/>
    <property type="project" value="UniProtKB-ARBA"/>
</dbReference>
<dbReference type="FunFam" id="3.10.290.10:FF:000003">
    <property type="entry name" value="Pseudouridine synthase"/>
    <property type="match status" value="1"/>
</dbReference>
<dbReference type="InterPro" id="IPR018496">
    <property type="entry name" value="PsdUridine_synth_RsuA/RluB_CS"/>
</dbReference>
<dbReference type="SMART" id="SM00363">
    <property type="entry name" value="S4"/>
    <property type="match status" value="1"/>
</dbReference>
<dbReference type="PANTHER" id="PTHR47683:SF3">
    <property type="entry name" value="RIBOSOMAL LARGE SUBUNIT PSEUDOURIDINE SYNTHASE B"/>
    <property type="match status" value="1"/>
</dbReference>
<evidence type="ECO:0000256" key="1">
    <source>
        <dbReference type="ARBA" id="ARBA00000073"/>
    </source>
</evidence>
<reference evidence="10" key="1">
    <citation type="submission" date="2017-08" db="EMBL/GenBank/DDBJ databases">
        <title>Mesorhizobium wenxinae sp. nov., a novel rhizobial species isolated from root nodules of chickpea (Cicer arietinum L.).</title>
        <authorList>
            <person name="Zhang J."/>
        </authorList>
    </citation>
    <scope>NUCLEOTIDE SEQUENCE [LARGE SCALE GENOMIC DNA]</scope>
    <source>
        <strain evidence="10">USDA 3392</strain>
    </source>
</reference>
<evidence type="ECO:0000256" key="3">
    <source>
        <dbReference type="ARBA" id="ARBA00022884"/>
    </source>
</evidence>
<keyword evidence="10" id="KW-1185">Reference proteome</keyword>
<evidence type="ECO:0000313" key="10">
    <source>
        <dbReference type="Proteomes" id="UP000216215"/>
    </source>
</evidence>
<dbReference type="Pfam" id="PF00849">
    <property type="entry name" value="PseudoU_synth_2"/>
    <property type="match status" value="1"/>
</dbReference>
<dbReference type="Gene3D" id="3.30.70.1560">
    <property type="entry name" value="Alpha-L RNA-binding motif"/>
    <property type="match status" value="1"/>
</dbReference>
<keyword evidence="4 6" id="KW-0413">Isomerase</keyword>
<feature type="domain" description="RNA-binding S4" evidence="8">
    <location>
        <begin position="256"/>
        <end position="318"/>
    </location>
</feature>
<protein>
    <recommendedName>
        <fullName evidence="6">Pseudouridine synthase</fullName>
        <ecNumber evidence="6">5.4.99.-</ecNumber>
    </recommendedName>
</protein>
<comment type="caution">
    <text evidence="9">The sequence shown here is derived from an EMBL/GenBank/DDBJ whole genome shotgun (WGS) entry which is preliminary data.</text>
</comment>
<dbReference type="NCBIfam" id="TIGR00093">
    <property type="entry name" value="pseudouridine synthase"/>
    <property type="match status" value="1"/>
</dbReference>
<dbReference type="Gene3D" id="3.10.290.10">
    <property type="entry name" value="RNA-binding S4 domain"/>
    <property type="match status" value="1"/>
</dbReference>